<keyword evidence="2" id="KW-1185">Reference proteome</keyword>
<organism evidence="1 2">
    <name type="scientific">Nitrosospira multiformis</name>
    <dbReference type="NCBI Taxonomy" id="1231"/>
    <lineage>
        <taxon>Bacteria</taxon>
        <taxon>Pseudomonadati</taxon>
        <taxon>Pseudomonadota</taxon>
        <taxon>Betaproteobacteria</taxon>
        <taxon>Nitrosomonadales</taxon>
        <taxon>Nitrosomonadaceae</taxon>
        <taxon>Nitrosospira</taxon>
    </lineage>
</organism>
<comment type="caution">
    <text evidence="1">The sequence shown here is derived from an EMBL/GenBank/DDBJ whole genome shotgun (WGS) entry which is preliminary data.</text>
</comment>
<proteinExistence type="predicted"/>
<dbReference type="EMBL" id="FNKY01000001">
    <property type="protein sequence ID" value="SDQ98119.1"/>
    <property type="molecule type" value="Genomic_DNA"/>
</dbReference>
<name>A0ABY0TQD4_9PROT</name>
<reference evidence="1 2" key="1">
    <citation type="submission" date="2016-10" db="EMBL/GenBank/DDBJ databases">
        <authorList>
            <person name="Varghese N."/>
            <person name="Submissions S."/>
        </authorList>
    </citation>
    <scope>NUCLEOTIDE SEQUENCE [LARGE SCALE GENOMIC DNA]</scope>
    <source>
        <strain evidence="1 2">Nl1</strain>
    </source>
</reference>
<accession>A0ABY0TQD4</accession>
<evidence type="ECO:0000313" key="1">
    <source>
        <dbReference type="EMBL" id="SDQ98119.1"/>
    </source>
</evidence>
<gene>
    <name evidence="1" type="ORF">SAMN05216402_3100</name>
</gene>
<dbReference type="Proteomes" id="UP000183471">
    <property type="component" value="Unassembled WGS sequence"/>
</dbReference>
<sequence length="54" mass="5839">MGSGLAIYHELRDQCYDDNFSDDIAVTVKLITMLGCNTCSVSLDLQIAVAMIAV</sequence>
<protein>
    <submittedName>
        <fullName evidence="1">Uncharacterized protein</fullName>
    </submittedName>
</protein>
<evidence type="ECO:0000313" key="2">
    <source>
        <dbReference type="Proteomes" id="UP000183471"/>
    </source>
</evidence>